<dbReference type="InParanoid" id="A0A2K2C9U1"/>
<evidence type="ECO:0000313" key="2">
    <source>
        <dbReference type="EMBL" id="PNT58799.1"/>
    </source>
</evidence>
<evidence type="ECO:0000256" key="1">
    <source>
        <dbReference type="SAM" id="SignalP"/>
    </source>
</evidence>
<dbReference type="EMBL" id="CM009290">
    <property type="protein sequence ID" value="PNT58799.1"/>
    <property type="molecule type" value="Genomic_DNA"/>
</dbReference>
<protein>
    <submittedName>
        <fullName evidence="2">Uncharacterized protein</fullName>
    </submittedName>
</protein>
<name>A0A2K2C9U1_POPTR</name>
<feature type="signal peptide" evidence="1">
    <location>
        <begin position="1"/>
        <end position="22"/>
    </location>
</feature>
<gene>
    <name evidence="2" type="ORF">POPTR_001G372200</name>
</gene>
<evidence type="ECO:0000313" key="3">
    <source>
        <dbReference type="Proteomes" id="UP000006729"/>
    </source>
</evidence>
<proteinExistence type="predicted"/>
<keyword evidence="3" id="KW-1185">Reference proteome</keyword>
<accession>A0A2K2C9U1</accession>
<feature type="chain" id="PRO_5014358072" evidence="1">
    <location>
        <begin position="23"/>
        <end position="206"/>
    </location>
</feature>
<dbReference type="Proteomes" id="UP000006729">
    <property type="component" value="Chromosome 1"/>
</dbReference>
<dbReference type="AlphaFoldDB" id="A0A2K2C9U1"/>
<sequence>MKKGEYLVWFLCVFFNVGGGSSSRVSVGFHRQALSSKRATSLVHQTQRKCCGLVSFALLVTTVSFRNQSVIAAVVEQEIEGRKQGERQAQEKWQEKWQAKEENLSWSCLSSERHTDTAERAVSWLLASAAVHFMGYDALHACMEHLSTFIYACMDVKIVGNQSSCMGGMERERERESAWTLVVYMGMQAGWILTRLVHGLRGKGGG</sequence>
<keyword evidence="1" id="KW-0732">Signal</keyword>
<reference evidence="2 3" key="1">
    <citation type="journal article" date="2006" name="Science">
        <title>The genome of black cottonwood, Populus trichocarpa (Torr. &amp; Gray).</title>
        <authorList>
            <person name="Tuskan G.A."/>
            <person name="Difazio S."/>
            <person name="Jansson S."/>
            <person name="Bohlmann J."/>
            <person name="Grigoriev I."/>
            <person name="Hellsten U."/>
            <person name="Putnam N."/>
            <person name="Ralph S."/>
            <person name="Rombauts S."/>
            <person name="Salamov A."/>
            <person name="Schein J."/>
            <person name="Sterck L."/>
            <person name="Aerts A."/>
            <person name="Bhalerao R.R."/>
            <person name="Bhalerao R.P."/>
            <person name="Blaudez D."/>
            <person name="Boerjan W."/>
            <person name="Brun A."/>
            <person name="Brunner A."/>
            <person name="Busov V."/>
            <person name="Campbell M."/>
            <person name="Carlson J."/>
            <person name="Chalot M."/>
            <person name="Chapman J."/>
            <person name="Chen G.L."/>
            <person name="Cooper D."/>
            <person name="Coutinho P.M."/>
            <person name="Couturier J."/>
            <person name="Covert S."/>
            <person name="Cronk Q."/>
            <person name="Cunningham R."/>
            <person name="Davis J."/>
            <person name="Degroeve S."/>
            <person name="Dejardin A."/>
            <person name="Depamphilis C."/>
            <person name="Detter J."/>
            <person name="Dirks B."/>
            <person name="Dubchak I."/>
            <person name="Duplessis S."/>
            <person name="Ehlting J."/>
            <person name="Ellis B."/>
            <person name="Gendler K."/>
            <person name="Goodstein D."/>
            <person name="Gribskov M."/>
            <person name="Grimwood J."/>
            <person name="Groover A."/>
            <person name="Gunter L."/>
            <person name="Hamberger B."/>
            <person name="Heinze B."/>
            <person name="Helariutta Y."/>
            <person name="Henrissat B."/>
            <person name="Holligan D."/>
            <person name="Holt R."/>
            <person name="Huang W."/>
            <person name="Islam-Faridi N."/>
            <person name="Jones S."/>
            <person name="Jones-Rhoades M."/>
            <person name="Jorgensen R."/>
            <person name="Joshi C."/>
            <person name="Kangasjarvi J."/>
            <person name="Karlsson J."/>
            <person name="Kelleher C."/>
            <person name="Kirkpatrick R."/>
            <person name="Kirst M."/>
            <person name="Kohler A."/>
            <person name="Kalluri U."/>
            <person name="Larimer F."/>
            <person name="Leebens-Mack J."/>
            <person name="Leple J.C."/>
            <person name="Locascio P."/>
            <person name="Lou Y."/>
            <person name="Lucas S."/>
            <person name="Martin F."/>
            <person name="Montanini B."/>
            <person name="Napoli C."/>
            <person name="Nelson D.R."/>
            <person name="Nelson C."/>
            <person name="Nieminen K."/>
            <person name="Nilsson O."/>
            <person name="Pereda V."/>
            <person name="Peter G."/>
            <person name="Philippe R."/>
            <person name="Pilate G."/>
            <person name="Poliakov A."/>
            <person name="Razumovskaya J."/>
            <person name="Richardson P."/>
            <person name="Rinaldi C."/>
            <person name="Ritland K."/>
            <person name="Rouze P."/>
            <person name="Ryaboy D."/>
            <person name="Schmutz J."/>
            <person name="Schrader J."/>
            <person name="Segerman B."/>
            <person name="Shin H."/>
            <person name="Siddiqui A."/>
            <person name="Sterky F."/>
            <person name="Terry A."/>
            <person name="Tsai C.J."/>
            <person name="Uberbacher E."/>
            <person name="Unneberg P."/>
            <person name="Vahala J."/>
            <person name="Wall K."/>
            <person name="Wessler S."/>
            <person name="Yang G."/>
            <person name="Yin T."/>
            <person name="Douglas C."/>
            <person name="Marra M."/>
            <person name="Sandberg G."/>
            <person name="Van de Peer Y."/>
            <person name="Rokhsar D."/>
        </authorList>
    </citation>
    <scope>NUCLEOTIDE SEQUENCE [LARGE SCALE GENOMIC DNA]</scope>
    <source>
        <strain evidence="3">cv. Nisqually</strain>
    </source>
</reference>
<organism evidence="2 3">
    <name type="scientific">Populus trichocarpa</name>
    <name type="common">Western balsam poplar</name>
    <name type="synonym">Populus balsamifera subsp. trichocarpa</name>
    <dbReference type="NCBI Taxonomy" id="3694"/>
    <lineage>
        <taxon>Eukaryota</taxon>
        <taxon>Viridiplantae</taxon>
        <taxon>Streptophyta</taxon>
        <taxon>Embryophyta</taxon>
        <taxon>Tracheophyta</taxon>
        <taxon>Spermatophyta</taxon>
        <taxon>Magnoliopsida</taxon>
        <taxon>eudicotyledons</taxon>
        <taxon>Gunneridae</taxon>
        <taxon>Pentapetalae</taxon>
        <taxon>rosids</taxon>
        <taxon>fabids</taxon>
        <taxon>Malpighiales</taxon>
        <taxon>Salicaceae</taxon>
        <taxon>Saliceae</taxon>
        <taxon>Populus</taxon>
    </lineage>
</organism>